<evidence type="ECO:0000313" key="3">
    <source>
        <dbReference type="Proteomes" id="UP000820818"/>
    </source>
</evidence>
<evidence type="ECO:0000313" key="2">
    <source>
        <dbReference type="EMBL" id="KAI9556931.1"/>
    </source>
</evidence>
<keyword evidence="3" id="KW-1185">Reference proteome</keyword>
<dbReference type="AlphaFoldDB" id="A0AAD5L6F5"/>
<proteinExistence type="predicted"/>
<evidence type="ECO:0000256" key="1">
    <source>
        <dbReference type="SAM" id="MobiDB-lite"/>
    </source>
</evidence>
<gene>
    <name evidence="2" type="ORF">GHT06_016725</name>
</gene>
<sequence length="129" mass="14640">MTVEETDTKDNKCAGETMALHKMTLQCGSYDGGTRCWPDCWCDSADESGFAGKTPGSKKNTKAFSCRLYVTGRGEKMFDSNKDFRQITRTLRYVAITTRKSKTERDRSNMVRQDNTQKDIKKQKGNKTS</sequence>
<feature type="region of interest" description="Disordered" evidence="1">
    <location>
        <begin position="97"/>
        <end position="129"/>
    </location>
</feature>
<name>A0AAD5L6F5_9CRUS</name>
<reference evidence="2 3" key="1">
    <citation type="submission" date="2022-05" db="EMBL/GenBank/DDBJ databases">
        <title>A multi-omics perspective on studying reproductive biology in Daphnia sinensis.</title>
        <authorList>
            <person name="Jia J."/>
        </authorList>
    </citation>
    <scope>NUCLEOTIDE SEQUENCE [LARGE SCALE GENOMIC DNA]</scope>
    <source>
        <strain evidence="2 3">WSL</strain>
    </source>
</reference>
<accession>A0AAD5L6F5</accession>
<protein>
    <submittedName>
        <fullName evidence="2">Uncharacterized protein</fullName>
    </submittedName>
</protein>
<dbReference type="Proteomes" id="UP000820818">
    <property type="component" value="Linkage Group LG6"/>
</dbReference>
<dbReference type="EMBL" id="WJBH02000006">
    <property type="protein sequence ID" value="KAI9556931.1"/>
    <property type="molecule type" value="Genomic_DNA"/>
</dbReference>
<feature type="compositionally biased region" description="Basic and acidic residues" evidence="1">
    <location>
        <begin position="101"/>
        <end position="122"/>
    </location>
</feature>
<organism evidence="2 3">
    <name type="scientific">Daphnia sinensis</name>
    <dbReference type="NCBI Taxonomy" id="1820382"/>
    <lineage>
        <taxon>Eukaryota</taxon>
        <taxon>Metazoa</taxon>
        <taxon>Ecdysozoa</taxon>
        <taxon>Arthropoda</taxon>
        <taxon>Crustacea</taxon>
        <taxon>Branchiopoda</taxon>
        <taxon>Diplostraca</taxon>
        <taxon>Cladocera</taxon>
        <taxon>Anomopoda</taxon>
        <taxon>Daphniidae</taxon>
        <taxon>Daphnia</taxon>
        <taxon>Daphnia similis group</taxon>
    </lineage>
</organism>
<comment type="caution">
    <text evidence="2">The sequence shown here is derived from an EMBL/GenBank/DDBJ whole genome shotgun (WGS) entry which is preliminary data.</text>
</comment>